<feature type="compositionally biased region" description="Basic and acidic residues" evidence="1">
    <location>
        <begin position="182"/>
        <end position="193"/>
    </location>
</feature>
<dbReference type="EMBL" id="JOTP01000002">
    <property type="protein sequence ID" value="KEP28000.1"/>
    <property type="molecule type" value="Genomic_DNA"/>
</dbReference>
<evidence type="ECO:0008006" key="4">
    <source>
        <dbReference type="Google" id="ProtNLM"/>
    </source>
</evidence>
<dbReference type="GO" id="GO:0030435">
    <property type="term" value="P:sporulation resulting in formation of a cellular spore"/>
    <property type="evidence" value="ECO:0007669"/>
    <property type="project" value="InterPro"/>
</dbReference>
<dbReference type="eggNOG" id="ENOG5030RSQ">
    <property type="taxonomic scope" value="Bacteria"/>
</dbReference>
<keyword evidence="3" id="KW-1185">Reference proteome</keyword>
<accession>A0A081LFH4</accession>
<feature type="compositionally biased region" description="Basic and acidic residues" evidence="1">
    <location>
        <begin position="25"/>
        <end position="35"/>
    </location>
</feature>
<dbReference type="PROSITE" id="PS51257">
    <property type="entry name" value="PROKAR_LIPOPROTEIN"/>
    <property type="match status" value="1"/>
</dbReference>
<sequence>MRLFVTLFMIHTIFLLGACQQQEKPEALDKQDGRQHLVRVSDSTKKNTDQARPSTDVAQHLVNVTEHVADVNDATAIVIGRYAVVGIDVKDDLDRSKVETIKYSVAKALKNDPEGANAVVVADPDTVSRLKEMGKEIQAGRPVSGIMDELAAIVGRVMPEMPRNEIDRSETDPTNDPNDQLKQNDQKQLEKNQNDQSNHHMNQKK</sequence>
<organism evidence="2 3">
    <name type="scientific">Bacillus zhangzhouensis</name>
    <dbReference type="NCBI Taxonomy" id="1178540"/>
    <lineage>
        <taxon>Bacteria</taxon>
        <taxon>Bacillati</taxon>
        <taxon>Bacillota</taxon>
        <taxon>Bacilli</taxon>
        <taxon>Bacillales</taxon>
        <taxon>Bacillaceae</taxon>
        <taxon>Bacillus</taxon>
    </lineage>
</organism>
<dbReference type="RefSeq" id="WP_034318087.1">
    <property type="nucleotide sequence ID" value="NZ_JAVIKA010000002.1"/>
</dbReference>
<comment type="caution">
    <text evidence="2">The sequence shown here is derived from an EMBL/GenBank/DDBJ whole genome shotgun (WGS) entry which is preliminary data.</text>
</comment>
<feature type="compositionally biased region" description="Polar residues" evidence="1">
    <location>
        <begin position="194"/>
        <end position="205"/>
    </location>
</feature>
<gene>
    <name evidence="2" type="ORF">BA70_07960</name>
</gene>
<dbReference type="InterPro" id="IPR019076">
    <property type="entry name" value="Spore_lipoprot_YhcN/YlaJ-like"/>
</dbReference>
<evidence type="ECO:0000313" key="2">
    <source>
        <dbReference type="EMBL" id="KEP28000.1"/>
    </source>
</evidence>
<proteinExistence type="predicted"/>
<feature type="region of interest" description="Disordered" evidence="1">
    <location>
        <begin position="25"/>
        <end position="54"/>
    </location>
</feature>
<evidence type="ECO:0000313" key="3">
    <source>
        <dbReference type="Proteomes" id="UP000028091"/>
    </source>
</evidence>
<reference evidence="2 3" key="1">
    <citation type="submission" date="2012-09" db="EMBL/GenBank/DDBJ databases">
        <title>Genome Sequence of Bacillus sp. DW5-4.</title>
        <authorList>
            <person name="Lai Q."/>
            <person name="Liu Y."/>
            <person name="Shao Z."/>
        </authorList>
    </citation>
    <scope>NUCLEOTIDE SEQUENCE [LARGE SCALE GENOMIC DNA]</scope>
    <source>
        <strain evidence="2 3">DW5-4</strain>
    </source>
</reference>
<evidence type="ECO:0000256" key="1">
    <source>
        <dbReference type="SAM" id="MobiDB-lite"/>
    </source>
</evidence>
<dbReference type="Pfam" id="PF09580">
    <property type="entry name" value="Spore_YhcN_YlaJ"/>
    <property type="match status" value="1"/>
</dbReference>
<dbReference type="AlphaFoldDB" id="A0A081LFH4"/>
<dbReference type="NCBIfam" id="TIGR02898">
    <property type="entry name" value="spore_YhcN_YlaJ"/>
    <property type="match status" value="1"/>
</dbReference>
<protein>
    <recommendedName>
        <fullName evidence="4">YhcN/YlaJ family sporulation lipoprotein</fullName>
    </recommendedName>
</protein>
<dbReference type="OrthoDB" id="2381329at2"/>
<feature type="compositionally biased region" description="Polar residues" evidence="1">
    <location>
        <begin position="172"/>
        <end position="181"/>
    </location>
</feature>
<dbReference type="InterPro" id="IPR014247">
    <property type="entry name" value="Spore_lipoprot_YhcN/YlaJ"/>
</dbReference>
<dbReference type="Proteomes" id="UP000028091">
    <property type="component" value="Unassembled WGS sequence"/>
</dbReference>
<feature type="compositionally biased region" description="Basic and acidic residues" evidence="1">
    <location>
        <begin position="162"/>
        <end position="171"/>
    </location>
</feature>
<name>A0A081LFH4_9BACI</name>
<feature type="region of interest" description="Disordered" evidence="1">
    <location>
        <begin position="158"/>
        <end position="205"/>
    </location>
</feature>